<dbReference type="PANTHER" id="PTHR13414:SF9">
    <property type="entry name" value="PROTON-COUPLED ZINC ANTIPORTER SLC30A9, MITOCHONDRIAL"/>
    <property type="match status" value="1"/>
</dbReference>
<feature type="transmembrane region" description="Helical" evidence="6">
    <location>
        <begin position="7"/>
        <end position="29"/>
    </location>
</feature>
<dbReference type="InterPro" id="IPR058533">
    <property type="entry name" value="Cation_efflux_TM"/>
</dbReference>
<feature type="transmembrane region" description="Helical" evidence="6">
    <location>
        <begin position="41"/>
        <end position="59"/>
    </location>
</feature>
<evidence type="ECO:0000256" key="2">
    <source>
        <dbReference type="ARBA" id="ARBA00022448"/>
    </source>
</evidence>
<evidence type="ECO:0000256" key="5">
    <source>
        <dbReference type="ARBA" id="ARBA00023136"/>
    </source>
</evidence>
<dbReference type="PANTHER" id="PTHR13414">
    <property type="entry name" value="HUEL-CATION TRANSPORTER"/>
    <property type="match status" value="1"/>
</dbReference>
<dbReference type="GO" id="GO:0006829">
    <property type="term" value="P:zinc ion transport"/>
    <property type="evidence" value="ECO:0007669"/>
    <property type="project" value="InterPro"/>
</dbReference>
<dbReference type="OrthoDB" id="290964at2157"/>
<name>A0A238VPM4_HALVU</name>
<protein>
    <submittedName>
        <fullName evidence="9">Cation diffusion facilitator family transporter</fullName>
    </submittedName>
</protein>
<dbReference type="InterPro" id="IPR027469">
    <property type="entry name" value="Cation_efflux_TMD_sf"/>
</dbReference>
<feature type="transmembrane region" description="Helical" evidence="6">
    <location>
        <begin position="123"/>
        <end position="143"/>
    </location>
</feature>
<organism evidence="9 10">
    <name type="scientific">Halorubrum vacuolatum</name>
    <name type="common">Natronobacterium vacuolatum</name>
    <dbReference type="NCBI Taxonomy" id="63740"/>
    <lineage>
        <taxon>Archaea</taxon>
        <taxon>Methanobacteriati</taxon>
        <taxon>Methanobacteriota</taxon>
        <taxon>Stenosarchaea group</taxon>
        <taxon>Halobacteria</taxon>
        <taxon>Halobacteriales</taxon>
        <taxon>Haloferacaceae</taxon>
        <taxon>Halorubrum</taxon>
    </lineage>
</organism>
<keyword evidence="2" id="KW-0813">Transport</keyword>
<feature type="transmembrane region" description="Helical" evidence="6">
    <location>
        <begin position="71"/>
        <end position="93"/>
    </location>
</feature>
<feature type="domain" description="Cation efflux protein cytoplasmic" evidence="8">
    <location>
        <begin position="241"/>
        <end position="312"/>
    </location>
</feature>
<dbReference type="SUPFAM" id="SSF160240">
    <property type="entry name" value="Cation efflux protein cytoplasmic domain-like"/>
    <property type="match status" value="1"/>
</dbReference>
<evidence type="ECO:0000259" key="7">
    <source>
        <dbReference type="Pfam" id="PF01545"/>
    </source>
</evidence>
<evidence type="ECO:0000256" key="4">
    <source>
        <dbReference type="ARBA" id="ARBA00022989"/>
    </source>
</evidence>
<keyword evidence="3 6" id="KW-0812">Transmembrane</keyword>
<dbReference type="InterPro" id="IPR027470">
    <property type="entry name" value="Cation_efflux_CTD"/>
</dbReference>
<evidence type="ECO:0000313" key="10">
    <source>
        <dbReference type="Proteomes" id="UP000198397"/>
    </source>
</evidence>
<gene>
    <name evidence="9" type="ORF">SAMN06264855_103253</name>
</gene>
<dbReference type="Pfam" id="PF01545">
    <property type="entry name" value="Cation_efflux"/>
    <property type="match status" value="1"/>
</dbReference>
<proteinExistence type="predicted"/>
<comment type="subcellular location">
    <subcellularLocation>
        <location evidence="1">Membrane</location>
        <topology evidence="1">Multi-pass membrane protein</topology>
    </subcellularLocation>
</comment>
<keyword evidence="10" id="KW-1185">Reference proteome</keyword>
<evidence type="ECO:0000256" key="1">
    <source>
        <dbReference type="ARBA" id="ARBA00004141"/>
    </source>
</evidence>
<dbReference type="NCBIfam" id="TIGR01297">
    <property type="entry name" value="CDF"/>
    <property type="match status" value="1"/>
</dbReference>
<feature type="transmembrane region" description="Helical" evidence="6">
    <location>
        <begin position="207"/>
        <end position="226"/>
    </location>
</feature>
<dbReference type="RefSeq" id="WP_089384033.1">
    <property type="nucleotide sequence ID" value="NZ_FZNQ01000003.1"/>
</dbReference>
<dbReference type="Gene3D" id="3.30.70.1350">
    <property type="entry name" value="Cation efflux protein, cytoplasmic domain"/>
    <property type="match status" value="1"/>
</dbReference>
<dbReference type="SUPFAM" id="SSF161111">
    <property type="entry name" value="Cation efflux protein transmembrane domain-like"/>
    <property type="match status" value="1"/>
</dbReference>
<dbReference type="Gene3D" id="1.20.1510.10">
    <property type="entry name" value="Cation efflux protein transmembrane domain"/>
    <property type="match status" value="1"/>
</dbReference>
<dbReference type="InterPro" id="IPR040177">
    <property type="entry name" value="SLC30A9"/>
</dbReference>
<dbReference type="InterPro" id="IPR002524">
    <property type="entry name" value="Cation_efflux"/>
</dbReference>
<dbReference type="Proteomes" id="UP000198397">
    <property type="component" value="Unassembled WGS sequence"/>
</dbReference>
<feature type="domain" description="Cation efflux protein transmembrane" evidence="7">
    <location>
        <begin position="10"/>
        <end position="229"/>
    </location>
</feature>
<accession>A0A238VPM4</accession>
<evidence type="ECO:0000256" key="6">
    <source>
        <dbReference type="SAM" id="Phobius"/>
    </source>
</evidence>
<dbReference type="EMBL" id="FZNQ01000003">
    <property type="protein sequence ID" value="SNR36320.1"/>
    <property type="molecule type" value="Genomic_DNA"/>
</dbReference>
<dbReference type="Pfam" id="PF16916">
    <property type="entry name" value="ZT_dimer"/>
    <property type="match status" value="1"/>
</dbReference>
<sequence length="318" mass="34269">MAQSERLVVILVAMAANVALALLKFGAFLLTGSPSMLAETYHSISDTGNQILLLVGMYYSRKQADRLHPFGYGKASFFYAFLVSVLLFGIAGWESLTHGIDALRYGLPLAGGDLTVGDRTIPAVYVAYAVLIVTILFDGISYWRARVALDEETDLRGWRSFREAFAKTSDTPVLAVLTENAVAAVGASIALVAIFASQVTGNPIFDAIGAVLIGLLLMGFAILLGIENKHLLIGEGLADRHQDPLEAIAASHDGVVDVAELRTVYFGPDSVLVTADVAFRPDLDAERIDELITEIEAALQEREPLIEKVYIEPEVAEG</sequence>
<dbReference type="AlphaFoldDB" id="A0A238VPM4"/>
<reference evidence="9 10" key="1">
    <citation type="submission" date="2017-06" db="EMBL/GenBank/DDBJ databases">
        <authorList>
            <person name="Kim H.J."/>
            <person name="Triplett B.A."/>
        </authorList>
    </citation>
    <scope>NUCLEOTIDE SEQUENCE [LARGE SCALE GENOMIC DNA]</scope>
    <source>
        <strain evidence="9 10">DSM 8800</strain>
    </source>
</reference>
<dbReference type="GO" id="GO:0016020">
    <property type="term" value="C:membrane"/>
    <property type="evidence" value="ECO:0007669"/>
    <property type="project" value="UniProtKB-SubCell"/>
</dbReference>
<evidence type="ECO:0000313" key="9">
    <source>
        <dbReference type="EMBL" id="SNR36320.1"/>
    </source>
</evidence>
<evidence type="ECO:0000259" key="8">
    <source>
        <dbReference type="Pfam" id="PF16916"/>
    </source>
</evidence>
<dbReference type="InterPro" id="IPR036837">
    <property type="entry name" value="Cation_efflux_CTD_sf"/>
</dbReference>
<feature type="transmembrane region" description="Helical" evidence="6">
    <location>
        <begin position="172"/>
        <end position="195"/>
    </location>
</feature>
<keyword evidence="5 6" id="KW-0472">Membrane</keyword>
<evidence type="ECO:0000256" key="3">
    <source>
        <dbReference type="ARBA" id="ARBA00022692"/>
    </source>
</evidence>
<keyword evidence="4 6" id="KW-1133">Transmembrane helix</keyword>
<dbReference type="GO" id="GO:0008324">
    <property type="term" value="F:monoatomic cation transmembrane transporter activity"/>
    <property type="evidence" value="ECO:0007669"/>
    <property type="project" value="InterPro"/>
</dbReference>